<name>A0A450T8J8_9GAMM</name>
<dbReference type="SUPFAM" id="SSF53335">
    <property type="entry name" value="S-adenosyl-L-methionine-dependent methyltransferases"/>
    <property type="match status" value="1"/>
</dbReference>
<evidence type="ECO:0000256" key="9">
    <source>
        <dbReference type="ARBA" id="ARBA00042745"/>
    </source>
</evidence>
<sequence>MKKNRNWINRHRRDPFVREANAAGYRSRAAYKLLEIHRRDKLFRRGDTVVDLGAAPGGWSQVASQQVGAGGRVIAVDILPMESLPGVVTLQKDIHDAILRDRIKEVLAGNAVRIVISDMAPNITGVNALDQPRAMGMAELALEVSRGILVPGGNFLVKVFQGEEFDAFLKMVRSHFSEAAIRKPQASRSDSREVYVLGRGFRGLEEPRS</sequence>
<organism evidence="15">
    <name type="scientific">Candidatus Kentrum sp. DK</name>
    <dbReference type="NCBI Taxonomy" id="2126562"/>
    <lineage>
        <taxon>Bacteria</taxon>
        <taxon>Pseudomonadati</taxon>
        <taxon>Pseudomonadota</taxon>
        <taxon>Gammaproteobacteria</taxon>
        <taxon>Candidatus Kentrum</taxon>
    </lineage>
</organism>
<feature type="binding site" evidence="11">
    <location>
        <position position="93"/>
    </location>
    <ligand>
        <name>S-adenosyl-L-methionine</name>
        <dbReference type="ChEBI" id="CHEBI:59789"/>
    </ligand>
</feature>
<feature type="binding site" evidence="11">
    <location>
        <position position="118"/>
    </location>
    <ligand>
        <name>S-adenosyl-L-methionine</name>
        <dbReference type="ChEBI" id="CHEBI:59789"/>
    </ligand>
</feature>
<keyword evidence="4 11" id="KW-0949">S-adenosyl-L-methionine</keyword>
<evidence type="ECO:0000313" key="14">
    <source>
        <dbReference type="EMBL" id="VFJ56458.1"/>
    </source>
</evidence>
<reference evidence="15" key="1">
    <citation type="submission" date="2019-02" db="EMBL/GenBank/DDBJ databases">
        <authorList>
            <person name="Gruber-Vodicka R. H."/>
            <person name="Seah K. B. B."/>
        </authorList>
    </citation>
    <scope>NUCLEOTIDE SEQUENCE</scope>
    <source>
        <strain evidence="14">BECK_DK161</strain>
        <strain evidence="15">BECK_DK47</strain>
    </source>
</reference>
<dbReference type="AlphaFoldDB" id="A0A450T8J8"/>
<evidence type="ECO:0000313" key="15">
    <source>
        <dbReference type="EMBL" id="VFJ63009.1"/>
    </source>
</evidence>
<dbReference type="GO" id="GO:0005737">
    <property type="term" value="C:cytoplasm"/>
    <property type="evidence" value="ECO:0007669"/>
    <property type="project" value="UniProtKB-SubCell"/>
</dbReference>
<accession>A0A450T8J8</accession>
<evidence type="ECO:0000256" key="6">
    <source>
        <dbReference type="ARBA" id="ARBA00038861"/>
    </source>
</evidence>
<dbReference type="EMBL" id="CAADEX010000118">
    <property type="protein sequence ID" value="VFJ63009.1"/>
    <property type="molecule type" value="Genomic_DNA"/>
</dbReference>
<dbReference type="InterPro" id="IPR050082">
    <property type="entry name" value="RNA_methyltr_RlmE"/>
</dbReference>
<comment type="similarity">
    <text evidence="11">Belongs to the class I-like SAM-binding methyltransferase superfamily. RNA methyltransferase RlmE family.</text>
</comment>
<evidence type="ECO:0000259" key="13">
    <source>
        <dbReference type="Pfam" id="PF01728"/>
    </source>
</evidence>
<feature type="active site" description="Proton acceptor" evidence="11 12">
    <location>
        <position position="158"/>
    </location>
</feature>
<dbReference type="Gene3D" id="3.40.50.150">
    <property type="entry name" value="Vaccinia Virus protein VP39"/>
    <property type="match status" value="1"/>
</dbReference>
<evidence type="ECO:0000256" key="5">
    <source>
        <dbReference type="ARBA" id="ARBA00037569"/>
    </source>
</evidence>
<keyword evidence="1 11" id="KW-0698">rRNA processing</keyword>
<evidence type="ECO:0000256" key="12">
    <source>
        <dbReference type="PIRSR" id="PIRSR005461-1"/>
    </source>
</evidence>
<dbReference type="PANTHER" id="PTHR10920:SF18">
    <property type="entry name" value="RRNA METHYLTRANSFERASE 2, MITOCHONDRIAL"/>
    <property type="match status" value="1"/>
</dbReference>
<protein>
    <recommendedName>
        <fullName evidence="7 11">Ribosomal RNA large subunit methyltransferase E</fullName>
        <ecNumber evidence="6 11">2.1.1.166</ecNumber>
    </recommendedName>
    <alternativeName>
        <fullName evidence="9 11">23S rRNA Um2552 methyltransferase</fullName>
    </alternativeName>
    <alternativeName>
        <fullName evidence="8 11">rRNA (uridine-2'-O-)-methyltransferase</fullName>
    </alternativeName>
</protein>
<feature type="binding site" evidence="11">
    <location>
        <position position="57"/>
    </location>
    <ligand>
        <name>S-adenosyl-L-methionine</name>
        <dbReference type="ChEBI" id="CHEBI:59789"/>
    </ligand>
</feature>
<dbReference type="GO" id="GO:0008650">
    <property type="term" value="F:rRNA (uridine-2'-O-)-methyltransferase activity"/>
    <property type="evidence" value="ECO:0007669"/>
    <property type="project" value="UniProtKB-UniRule"/>
</dbReference>
<gene>
    <name evidence="11" type="primary">rlmE</name>
    <name evidence="11" type="synonym">ftsJ</name>
    <name evidence="11" type="synonym">rrmJ</name>
    <name evidence="15" type="ORF">BECKDK2373B_GA0170837_11189</name>
    <name evidence="14" type="ORF">BECKDK2373C_GA0170839_105334</name>
</gene>
<dbReference type="PANTHER" id="PTHR10920">
    <property type="entry name" value="RIBOSOMAL RNA METHYLTRANSFERASE"/>
    <property type="match status" value="1"/>
</dbReference>
<feature type="binding site" evidence="11">
    <location>
        <position position="77"/>
    </location>
    <ligand>
        <name>S-adenosyl-L-methionine</name>
        <dbReference type="ChEBI" id="CHEBI:59789"/>
    </ligand>
</feature>
<evidence type="ECO:0000256" key="11">
    <source>
        <dbReference type="HAMAP-Rule" id="MF_01547"/>
    </source>
</evidence>
<comment type="subcellular location">
    <subcellularLocation>
        <location evidence="11">Cytoplasm</location>
    </subcellularLocation>
</comment>
<dbReference type="HAMAP" id="MF_01547">
    <property type="entry name" value="RNA_methyltr_E"/>
    <property type="match status" value="1"/>
</dbReference>
<evidence type="ECO:0000256" key="8">
    <source>
        <dbReference type="ARBA" id="ARBA00041995"/>
    </source>
</evidence>
<dbReference type="EC" id="2.1.1.166" evidence="6 11"/>
<feature type="domain" description="Ribosomal RNA methyltransferase FtsJ" evidence="13">
    <location>
        <begin position="25"/>
        <end position="201"/>
    </location>
</feature>
<keyword evidence="11" id="KW-0963">Cytoplasm</keyword>
<dbReference type="InterPro" id="IPR029063">
    <property type="entry name" value="SAM-dependent_MTases_sf"/>
</dbReference>
<dbReference type="PIRSF" id="PIRSF005461">
    <property type="entry name" value="23S_rRNA_mtase"/>
    <property type="match status" value="1"/>
</dbReference>
<proteinExistence type="inferred from homology"/>
<dbReference type="InterPro" id="IPR015507">
    <property type="entry name" value="rRNA-MeTfrase_E"/>
</dbReference>
<dbReference type="InterPro" id="IPR002877">
    <property type="entry name" value="RNA_MeTrfase_FtsJ_dom"/>
</dbReference>
<evidence type="ECO:0000256" key="2">
    <source>
        <dbReference type="ARBA" id="ARBA00022603"/>
    </source>
</evidence>
<evidence type="ECO:0000256" key="4">
    <source>
        <dbReference type="ARBA" id="ARBA00022691"/>
    </source>
</evidence>
<feature type="binding site" evidence="11">
    <location>
        <position position="59"/>
    </location>
    <ligand>
        <name>S-adenosyl-L-methionine</name>
        <dbReference type="ChEBI" id="CHEBI:59789"/>
    </ligand>
</feature>
<dbReference type="EMBL" id="CAADEY010000053">
    <property type="protein sequence ID" value="VFJ56458.1"/>
    <property type="molecule type" value="Genomic_DNA"/>
</dbReference>
<keyword evidence="2 11" id="KW-0489">Methyltransferase</keyword>
<evidence type="ECO:0000256" key="1">
    <source>
        <dbReference type="ARBA" id="ARBA00022552"/>
    </source>
</evidence>
<comment type="function">
    <text evidence="5 11">Specifically methylates the uridine in position 2552 of 23S rRNA at the 2'-O position of the ribose in the fully assembled 50S ribosomal subunit.</text>
</comment>
<evidence type="ECO:0000256" key="10">
    <source>
        <dbReference type="ARBA" id="ARBA00048970"/>
    </source>
</evidence>
<evidence type="ECO:0000256" key="7">
    <source>
        <dbReference type="ARBA" id="ARBA00041129"/>
    </source>
</evidence>
<keyword evidence="3 11" id="KW-0808">Transferase</keyword>
<dbReference type="Pfam" id="PF01728">
    <property type="entry name" value="FtsJ"/>
    <property type="match status" value="1"/>
</dbReference>
<comment type="catalytic activity">
    <reaction evidence="10 11">
        <text>uridine(2552) in 23S rRNA + S-adenosyl-L-methionine = 2'-O-methyluridine(2552) in 23S rRNA + S-adenosyl-L-homocysteine + H(+)</text>
        <dbReference type="Rhea" id="RHEA:42720"/>
        <dbReference type="Rhea" id="RHEA-COMP:10202"/>
        <dbReference type="Rhea" id="RHEA-COMP:10203"/>
        <dbReference type="ChEBI" id="CHEBI:15378"/>
        <dbReference type="ChEBI" id="CHEBI:57856"/>
        <dbReference type="ChEBI" id="CHEBI:59789"/>
        <dbReference type="ChEBI" id="CHEBI:65315"/>
        <dbReference type="ChEBI" id="CHEBI:74478"/>
        <dbReference type="EC" id="2.1.1.166"/>
    </reaction>
</comment>
<dbReference type="FunFam" id="3.40.50.150:FF:000005">
    <property type="entry name" value="Ribosomal RNA large subunit methyltransferase E"/>
    <property type="match status" value="1"/>
</dbReference>
<evidence type="ECO:0000256" key="3">
    <source>
        <dbReference type="ARBA" id="ARBA00022679"/>
    </source>
</evidence>